<organism evidence="1 2">
    <name type="scientific">Cyclotella atomus</name>
    <dbReference type="NCBI Taxonomy" id="382360"/>
    <lineage>
        <taxon>Eukaryota</taxon>
        <taxon>Sar</taxon>
        <taxon>Stramenopiles</taxon>
        <taxon>Ochrophyta</taxon>
        <taxon>Bacillariophyta</taxon>
        <taxon>Coscinodiscophyceae</taxon>
        <taxon>Thalassiosirophycidae</taxon>
        <taxon>Stephanodiscales</taxon>
        <taxon>Stephanodiscaceae</taxon>
        <taxon>Cyclotella</taxon>
    </lineage>
</organism>
<evidence type="ECO:0000313" key="1">
    <source>
        <dbReference type="EMBL" id="KAL3771971.1"/>
    </source>
</evidence>
<name>A0ABD3NAC9_9STRA</name>
<dbReference type="Proteomes" id="UP001530400">
    <property type="component" value="Unassembled WGS sequence"/>
</dbReference>
<reference evidence="1 2" key="1">
    <citation type="submission" date="2024-10" db="EMBL/GenBank/DDBJ databases">
        <title>Updated reference genomes for cyclostephanoid diatoms.</title>
        <authorList>
            <person name="Roberts W.R."/>
            <person name="Alverson A.J."/>
        </authorList>
    </citation>
    <scope>NUCLEOTIDE SEQUENCE [LARGE SCALE GENOMIC DNA]</scope>
    <source>
        <strain evidence="1 2">AJA010-31</strain>
    </source>
</reference>
<gene>
    <name evidence="1" type="ORF">ACHAWO_009162</name>
</gene>
<proteinExistence type="predicted"/>
<dbReference type="AlphaFoldDB" id="A0ABD3NAC9"/>
<sequence>MKSYRIFSRNAKYAAAVFLIGLVTIFHDIKLDNLDQSYDVDDDYMSSDKYISTTDERGVSDDDLSPRSRCQIVYLLGVEGTMHHGVEPIIATLAASQTDPETGTAFAVHSKSKDLRYGLFAPTGSRLGFDSPPAMDDPKFVKKVISSICPNDGRKHIVIEAASFPCGGKFRVSRGNGSRVWREMTPEAIANSEMALEHPTNLYKFYDAYSKYADVKFLALHRPFLETIASHRTWDSGPIPHSNIIQGFLILHKRFLDIHKTDPITGDNVWTVIHVEKLSIKYHGLWHNRKERKQALEARKDMIRNVATFLGWPKVTCKQCFESWRDSTTDYSQVFEPELLKILTEHKESLSGIWPPVEAQTIV</sequence>
<accession>A0ABD3NAC9</accession>
<evidence type="ECO:0000313" key="2">
    <source>
        <dbReference type="Proteomes" id="UP001530400"/>
    </source>
</evidence>
<dbReference type="EMBL" id="JALLPJ020001276">
    <property type="protein sequence ID" value="KAL3771971.1"/>
    <property type="molecule type" value="Genomic_DNA"/>
</dbReference>
<protein>
    <submittedName>
        <fullName evidence="1">Uncharacterized protein</fullName>
    </submittedName>
</protein>
<keyword evidence="2" id="KW-1185">Reference proteome</keyword>
<comment type="caution">
    <text evidence="1">The sequence shown here is derived from an EMBL/GenBank/DDBJ whole genome shotgun (WGS) entry which is preliminary data.</text>
</comment>